<sequence>MSEDFRIATFNLENLDWTAARDRQFERRIAVLRPLLRDLRADVLCLQEIAGRKSEPHAPRQLLALDRLLEETPYSAYFRASSTRPGADVPADVHNLVILSRWPIVATRQIYHDLVAKWRWSALGDDSNESSSIEVAFDRPLLYAAIDLPGAGPLHLINLHLRAPRPVPLPGGSASSRKRVEGLFLAAQKRERQALEARLCVEDIFDADEEATIALCGDLNVDEHDAASTILEANFEGGARDSEASERAGRADPASAFSPRALEPLETRVPLERRYSVLHAGEPRLIDHILASASLARRCESVEILNEGLQDEAFAQDPIDGSLHAPVVASFRML</sequence>
<evidence type="ECO:0000259" key="2">
    <source>
        <dbReference type="Pfam" id="PF03372"/>
    </source>
</evidence>
<feature type="compositionally biased region" description="Basic and acidic residues" evidence="1">
    <location>
        <begin position="238"/>
        <end position="250"/>
    </location>
</feature>
<dbReference type="EMBL" id="CP019948">
    <property type="protein sequence ID" value="ARN81915.1"/>
    <property type="molecule type" value="Genomic_DNA"/>
</dbReference>
<dbReference type="PANTHER" id="PTHR42834">
    <property type="entry name" value="ENDONUCLEASE/EXONUCLEASE/PHOSPHATASE FAMILY PROTEIN (AFU_ORTHOLOGUE AFUA_3G09210)"/>
    <property type="match status" value="1"/>
</dbReference>
<keyword evidence="3" id="KW-0255">Endonuclease</keyword>
<dbReference type="Proteomes" id="UP000193978">
    <property type="component" value="Chromosome"/>
</dbReference>
<evidence type="ECO:0000313" key="3">
    <source>
        <dbReference type="EMBL" id="ARN81915.1"/>
    </source>
</evidence>
<dbReference type="InterPro" id="IPR036691">
    <property type="entry name" value="Endo/exonu/phosph_ase_sf"/>
</dbReference>
<proteinExistence type="predicted"/>
<organism evidence="3 4">
    <name type="scientific">Methylocystis bryophila</name>
    <dbReference type="NCBI Taxonomy" id="655015"/>
    <lineage>
        <taxon>Bacteria</taxon>
        <taxon>Pseudomonadati</taxon>
        <taxon>Pseudomonadota</taxon>
        <taxon>Alphaproteobacteria</taxon>
        <taxon>Hyphomicrobiales</taxon>
        <taxon>Methylocystaceae</taxon>
        <taxon>Methylocystis</taxon>
    </lineage>
</organism>
<dbReference type="GO" id="GO:0004519">
    <property type="term" value="F:endonuclease activity"/>
    <property type="evidence" value="ECO:0007669"/>
    <property type="project" value="UniProtKB-KW"/>
</dbReference>
<dbReference type="SUPFAM" id="SSF56219">
    <property type="entry name" value="DNase I-like"/>
    <property type="match status" value="1"/>
</dbReference>
<dbReference type="PANTHER" id="PTHR42834:SF1">
    <property type="entry name" value="ENDONUCLEASE_EXONUCLEASE_PHOSPHATASE FAMILY PROTEIN (AFU_ORTHOLOGUE AFUA_3G09210)"/>
    <property type="match status" value="1"/>
</dbReference>
<reference evidence="3 4" key="1">
    <citation type="submission" date="2017-02" db="EMBL/GenBank/DDBJ databases">
        <authorList>
            <person name="Peterson S.W."/>
        </authorList>
    </citation>
    <scope>NUCLEOTIDE SEQUENCE [LARGE SCALE GENOMIC DNA]</scope>
    <source>
        <strain evidence="3 4">S285</strain>
    </source>
</reference>
<keyword evidence="3" id="KW-0378">Hydrolase</keyword>
<dbReference type="RefSeq" id="WP_085772032.1">
    <property type="nucleotide sequence ID" value="NZ_AP027149.1"/>
</dbReference>
<name>A0A1W6MWI1_9HYPH</name>
<dbReference type="KEGG" id="mbry:B1812_13405"/>
<keyword evidence="3" id="KW-0540">Nuclease</keyword>
<protein>
    <submittedName>
        <fullName evidence="3">Endonuclease</fullName>
    </submittedName>
</protein>
<evidence type="ECO:0000313" key="4">
    <source>
        <dbReference type="Proteomes" id="UP000193978"/>
    </source>
</evidence>
<gene>
    <name evidence="3" type="ORF">B1812_13405</name>
</gene>
<dbReference type="OrthoDB" id="7297112at2"/>
<dbReference type="AlphaFoldDB" id="A0A1W6MWI1"/>
<dbReference type="Gene3D" id="3.60.10.10">
    <property type="entry name" value="Endonuclease/exonuclease/phosphatase"/>
    <property type="match status" value="1"/>
</dbReference>
<keyword evidence="4" id="KW-1185">Reference proteome</keyword>
<dbReference type="InterPro" id="IPR005135">
    <property type="entry name" value="Endo/exonuclease/phosphatase"/>
</dbReference>
<accession>A0A1W6MWI1</accession>
<dbReference type="Pfam" id="PF03372">
    <property type="entry name" value="Exo_endo_phos"/>
    <property type="match status" value="1"/>
</dbReference>
<feature type="domain" description="Endonuclease/exonuclease/phosphatase" evidence="2">
    <location>
        <begin position="8"/>
        <end position="305"/>
    </location>
</feature>
<evidence type="ECO:0000256" key="1">
    <source>
        <dbReference type="SAM" id="MobiDB-lite"/>
    </source>
</evidence>
<dbReference type="STRING" id="655015.B1812_13405"/>
<feature type="region of interest" description="Disordered" evidence="1">
    <location>
        <begin position="237"/>
        <end position="261"/>
    </location>
</feature>